<evidence type="ECO:0008006" key="3">
    <source>
        <dbReference type="Google" id="ProtNLM"/>
    </source>
</evidence>
<sequence length="178" mass="19864">MGLIIEYRVAARPDRRIVEVYDADAFTTDSTAIEAASQHVVGNNGYHLYLHSLQPDIKVQVVIRIWDTRQEPPTGTEGTVPVTLESETGTLVVSQFTFGPAGEMTLPRPGVYEGHVSWTGRTATAAHYAEVLGQISNDWTTEQIGHAWEQNPVPEQYTLDLWFVRAPEPIDDEDEDDL</sequence>
<dbReference type="Proteomes" id="UP001500879">
    <property type="component" value="Unassembled WGS sequence"/>
</dbReference>
<organism evidence="1 2">
    <name type="scientific">Streptomyces luteireticuli</name>
    <dbReference type="NCBI Taxonomy" id="173858"/>
    <lineage>
        <taxon>Bacteria</taxon>
        <taxon>Bacillati</taxon>
        <taxon>Actinomycetota</taxon>
        <taxon>Actinomycetes</taxon>
        <taxon>Kitasatosporales</taxon>
        <taxon>Streptomycetaceae</taxon>
        <taxon>Streptomyces</taxon>
    </lineage>
</organism>
<dbReference type="EMBL" id="BAAABX010000090">
    <property type="protein sequence ID" value="GAA0437954.1"/>
    <property type="molecule type" value="Genomic_DNA"/>
</dbReference>
<evidence type="ECO:0000313" key="2">
    <source>
        <dbReference type="Proteomes" id="UP001500879"/>
    </source>
</evidence>
<gene>
    <name evidence="1" type="ORF">GCM10010357_69210</name>
</gene>
<reference evidence="1 2" key="1">
    <citation type="journal article" date="2019" name="Int. J. Syst. Evol. Microbiol.">
        <title>The Global Catalogue of Microorganisms (GCM) 10K type strain sequencing project: providing services to taxonomists for standard genome sequencing and annotation.</title>
        <authorList>
            <consortium name="The Broad Institute Genomics Platform"/>
            <consortium name="The Broad Institute Genome Sequencing Center for Infectious Disease"/>
            <person name="Wu L."/>
            <person name="Ma J."/>
        </authorList>
    </citation>
    <scope>NUCLEOTIDE SEQUENCE [LARGE SCALE GENOMIC DNA]</scope>
    <source>
        <strain evidence="1 2">JCM 4788</strain>
    </source>
</reference>
<name>A0ABN0Z816_9ACTN</name>
<dbReference type="RefSeq" id="WP_344032898.1">
    <property type="nucleotide sequence ID" value="NZ_BAAABX010000090.1"/>
</dbReference>
<keyword evidence="2" id="KW-1185">Reference proteome</keyword>
<comment type="caution">
    <text evidence="1">The sequence shown here is derived from an EMBL/GenBank/DDBJ whole genome shotgun (WGS) entry which is preliminary data.</text>
</comment>
<accession>A0ABN0Z816</accession>
<protein>
    <recommendedName>
        <fullName evidence="3">Bacterial transcription activator effector binding domain-containing protein</fullName>
    </recommendedName>
</protein>
<evidence type="ECO:0000313" key="1">
    <source>
        <dbReference type="EMBL" id="GAA0437954.1"/>
    </source>
</evidence>
<proteinExistence type="predicted"/>